<dbReference type="Gene3D" id="3.40.1160.10">
    <property type="entry name" value="Acetylglutamate kinase-like"/>
    <property type="match status" value="1"/>
</dbReference>
<gene>
    <name evidence="5" type="ORF">B2A_10770</name>
</gene>
<reference evidence="5" key="1">
    <citation type="submission" date="2013-08" db="EMBL/GenBank/DDBJ databases">
        <authorList>
            <person name="Mendez C."/>
            <person name="Richter M."/>
            <person name="Ferrer M."/>
            <person name="Sanchez J."/>
        </authorList>
    </citation>
    <scope>NUCLEOTIDE SEQUENCE</scope>
</reference>
<dbReference type="GO" id="GO:0005829">
    <property type="term" value="C:cytosol"/>
    <property type="evidence" value="ECO:0007669"/>
    <property type="project" value="TreeGrafter"/>
</dbReference>
<protein>
    <submittedName>
        <fullName evidence="5">Carbamate kinase-like carbamoyl phosphate synthetase</fullName>
    </submittedName>
</protein>
<accession>T0ZAS3</accession>
<dbReference type="InterPro" id="IPR036393">
    <property type="entry name" value="AceGlu_kinase-like_sf"/>
</dbReference>
<dbReference type="EMBL" id="AUZZ01007754">
    <property type="protein sequence ID" value="EQD41217.1"/>
    <property type="molecule type" value="Genomic_DNA"/>
</dbReference>
<sequence length="70" mass="7510">MTRLVVALGGNAIQRAHDRGTWSEAVRQMRRTVPALVDVVRAGHELVVTHGNGPQVGNLLREAELGAAET</sequence>
<dbReference type="InterPro" id="IPR001048">
    <property type="entry name" value="Asp/Glu/Uridylate_kinase"/>
</dbReference>
<dbReference type="SUPFAM" id="SSF53633">
    <property type="entry name" value="Carbamate kinase-like"/>
    <property type="match status" value="1"/>
</dbReference>
<dbReference type="GO" id="GO:0008804">
    <property type="term" value="F:carbamate kinase activity"/>
    <property type="evidence" value="ECO:0007669"/>
    <property type="project" value="InterPro"/>
</dbReference>
<evidence type="ECO:0000259" key="4">
    <source>
        <dbReference type="Pfam" id="PF00696"/>
    </source>
</evidence>
<proteinExistence type="inferred from homology"/>
<evidence type="ECO:0000256" key="3">
    <source>
        <dbReference type="ARBA" id="ARBA00022777"/>
    </source>
</evidence>
<name>T0ZAS3_9ZZZZ</name>
<dbReference type="InterPro" id="IPR003964">
    <property type="entry name" value="Carb_kinase"/>
</dbReference>
<dbReference type="AlphaFoldDB" id="T0ZAS3"/>
<evidence type="ECO:0000256" key="1">
    <source>
        <dbReference type="ARBA" id="ARBA00011066"/>
    </source>
</evidence>
<comment type="similarity">
    <text evidence="1">Belongs to the carbamate kinase family.</text>
</comment>
<keyword evidence="3 5" id="KW-0418">Kinase</keyword>
<evidence type="ECO:0000313" key="5">
    <source>
        <dbReference type="EMBL" id="EQD41217.1"/>
    </source>
</evidence>
<comment type="caution">
    <text evidence="5">The sequence shown here is derived from an EMBL/GenBank/DDBJ whole genome shotgun (WGS) entry which is preliminary data.</text>
</comment>
<dbReference type="PANTHER" id="PTHR30409">
    <property type="entry name" value="CARBAMATE KINASE"/>
    <property type="match status" value="1"/>
</dbReference>
<organism evidence="5">
    <name type="scientific">mine drainage metagenome</name>
    <dbReference type="NCBI Taxonomy" id="410659"/>
    <lineage>
        <taxon>unclassified sequences</taxon>
        <taxon>metagenomes</taxon>
        <taxon>ecological metagenomes</taxon>
    </lineage>
</organism>
<feature type="non-terminal residue" evidence="5">
    <location>
        <position position="70"/>
    </location>
</feature>
<dbReference type="PANTHER" id="PTHR30409:SF1">
    <property type="entry name" value="CARBAMATE KINASE-RELATED"/>
    <property type="match status" value="1"/>
</dbReference>
<dbReference type="GO" id="GO:0019546">
    <property type="term" value="P:L-arginine deiminase pathway"/>
    <property type="evidence" value="ECO:0007669"/>
    <property type="project" value="TreeGrafter"/>
</dbReference>
<dbReference type="Pfam" id="PF00696">
    <property type="entry name" value="AA_kinase"/>
    <property type="match status" value="1"/>
</dbReference>
<feature type="domain" description="Aspartate/glutamate/uridylate kinase" evidence="4">
    <location>
        <begin position="3"/>
        <end position="65"/>
    </location>
</feature>
<keyword evidence="2" id="KW-0808">Transferase</keyword>
<reference evidence="5" key="2">
    <citation type="journal article" date="2014" name="ISME J.">
        <title>Microbial stratification in low pH oxic and suboxic macroscopic growths along an acid mine drainage.</title>
        <authorList>
            <person name="Mendez-Garcia C."/>
            <person name="Mesa V."/>
            <person name="Sprenger R.R."/>
            <person name="Richter M."/>
            <person name="Diez M.S."/>
            <person name="Solano J."/>
            <person name="Bargiela R."/>
            <person name="Golyshina O.V."/>
            <person name="Manteca A."/>
            <person name="Ramos J.L."/>
            <person name="Gallego J.R."/>
            <person name="Llorente I."/>
            <person name="Martins Dos Santos V.A."/>
            <person name="Jensen O.N."/>
            <person name="Pelaez A.I."/>
            <person name="Sanchez J."/>
            <person name="Ferrer M."/>
        </authorList>
    </citation>
    <scope>NUCLEOTIDE SEQUENCE</scope>
</reference>
<evidence type="ECO:0000256" key="2">
    <source>
        <dbReference type="ARBA" id="ARBA00022679"/>
    </source>
</evidence>